<dbReference type="Ensembl" id="ENSHHUT00000011069.1">
    <property type="protein sequence ID" value="ENSHHUP00000010729.1"/>
    <property type="gene ID" value="ENSHHUG00000006553.1"/>
</dbReference>
<dbReference type="Gene3D" id="3.40.50.150">
    <property type="entry name" value="Vaccinia Virus protein VP39"/>
    <property type="match status" value="1"/>
</dbReference>
<comment type="function">
    <text evidence="6">S-adenosyl-L-methionine-dependent methyltransferase.</text>
</comment>
<dbReference type="GO" id="GO:0032259">
    <property type="term" value="P:methylation"/>
    <property type="evidence" value="ECO:0007669"/>
    <property type="project" value="UniProtKB-KW"/>
</dbReference>
<name>A0A4W5KFD6_9TELE</name>
<keyword evidence="4" id="KW-0949">S-adenosyl-L-methionine</keyword>
<dbReference type="CDD" id="cd02440">
    <property type="entry name" value="AdoMet_MTases"/>
    <property type="match status" value="1"/>
</dbReference>
<dbReference type="PANTHER" id="PTHR22809">
    <property type="entry name" value="METHYLTRANSFERASE-RELATED"/>
    <property type="match status" value="1"/>
</dbReference>
<dbReference type="InterPro" id="IPR029063">
    <property type="entry name" value="SAM-dependent_MTases_sf"/>
</dbReference>
<dbReference type="PANTHER" id="PTHR22809:SF3">
    <property type="entry name" value="TRNA N(3)-METHYLCYTIDINE METHYLTRANSFERASE"/>
    <property type="match status" value="1"/>
</dbReference>
<reference evidence="8" key="1">
    <citation type="submission" date="2018-06" db="EMBL/GenBank/DDBJ databases">
        <title>Genome assembly of Danube salmon.</title>
        <authorList>
            <person name="Macqueen D.J."/>
            <person name="Gundappa M.K."/>
        </authorList>
    </citation>
    <scope>NUCLEOTIDE SEQUENCE [LARGE SCALE GENOMIC DNA]</scope>
</reference>
<evidence type="ECO:0000313" key="8">
    <source>
        <dbReference type="Proteomes" id="UP000314982"/>
    </source>
</evidence>
<dbReference type="PIRSF" id="PIRSF037755">
    <property type="entry name" value="Mettl2_prd"/>
    <property type="match status" value="1"/>
</dbReference>
<keyword evidence="5" id="KW-0819">tRNA processing</keyword>
<dbReference type="GeneTree" id="ENSGT00940000159683"/>
<sequence>MRGLQRFSLASVAMVWGRVPCRLNSRGGQPPAPLGARILTDPEDVFQHNMWDHVKWSEEEKEKARQKADDNSSLRIPLEEQGKYDIDACKYWDSFYEMHQDKFFKDRKWLFLEFPELLPLGLESSATEERPCGLRAPCSEPGVSGRQKEMGQQRQHVPSHQHIDPLTSDCQQSCYQAGRDTAEAARQTNSFPGERATFRIFEVFSSCFYSSPPTLVHILCNTGAFLYCCDFSPRAVQLVKDHPGYNQSVCHAFVQDVCDEVGSFPFPPLSLDVILLVFVLSSIHPERVQGVVTRLSQFLKPGGIFLFRDYGRYDLSQLRFKKGRCLSENFYSRGDGTCVYFFTKDEVHSLFSNAGLEEIQNLEDRRLQVNRGKKVVMRRVWMQSKFKKPQPLAPPS</sequence>
<evidence type="ECO:0000256" key="3">
    <source>
        <dbReference type="ARBA" id="ARBA00022679"/>
    </source>
</evidence>
<evidence type="ECO:0000313" key="7">
    <source>
        <dbReference type="Ensembl" id="ENSHHUP00000010729.1"/>
    </source>
</evidence>
<evidence type="ECO:0000256" key="5">
    <source>
        <dbReference type="ARBA" id="ARBA00022694"/>
    </source>
</evidence>
<reference evidence="7" key="3">
    <citation type="submission" date="2025-09" db="UniProtKB">
        <authorList>
            <consortium name="Ensembl"/>
        </authorList>
    </citation>
    <scope>IDENTIFICATION</scope>
</reference>
<keyword evidence="3 6" id="KW-0808">Transferase</keyword>
<keyword evidence="2 6" id="KW-0489">Methyltransferase</keyword>
<dbReference type="Pfam" id="PF13489">
    <property type="entry name" value="Methyltransf_23"/>
    <property type="match status" value="1"/>
</dbReference>
<dbReference type="STRING" id="62062.ENSHHUP00000010729"/>
<dbReference type="AlphaFoldDB" id="A0A4W5KFD6"/>
<evidence type="ECO:0000256" key="2">
    <source>
        <dbReference type="ARBA" id="ARBA00022603"/>
    </source>
</evidence>
<evidence type="ECO:0000256" key="1">
    <source>
        <dbReference type="ARBA" id="ARBA00009725"/>
    </source>
</evidence>
<accession>A0A4W5KFD6</accession>
<dbReference type="GO" id="GO:0052735">
    <property type="term" value="F:tRNA (cytidine-3-)-methyltransferase activity"/>
    <property type="evidence" value="ECO:0007669"/>
    <property type="project" value="TreeGrafter"/>
</dbReference>
<dbReference type="InterPro" id="IPR026113">
    <property type="entry name" value="METTL2/6/8-like"/>
</dbReference>
<comment type="similarity">
    <text evidence="1 6">Belongs to the methyltransferase superfamily. METL family.</text>
</comment>
<dbReference type="EC" id="2.1.1.-" evidence="6"/>
<protein>
    <recommendedName>
        <fullName evidence="6">tRNA N(3)-cytidine methyltransferase</fullName>
        <ecNumber evidence="6">2.1.1.-</ecNumber>
    </recommendedName>
</protein>
<proteinExistence type="inferred from homology"/>
<keyword evidence="8" id="KW-1185">Reference proteome</keyword>
<dbReference type="GO" id="GO:0008033">
    <property type="term" value="P:tRNA processing"/>
    <property type="evidence" value="ECO:0007669"/>
    <property type="project" value="UniProtKB-KW"/>
</dbReference>
<evidence type="ECO:0000256" key="4">
    <source>
        <dbReference type="ARBA" id="ARBA00022691"/>
    </source>
</evidence>
<organism evidence="7 8">
    <name type="scientific">Hucho hucho</name>
    <name type="common">huchen</name>
    <dbReference type="NCBI Taxonomy" id="62062"/>
    <lineage>
        <taxon>Eukaryota</taxon>
        <taxon>Metazoa</taxon>
        <taxon>Chordata</taxon>
        <taxon>Craniata</taxon>
        <taxon>Vertebrata</taxon>
        <taxon>Euteleostomi</taxon>
        <taxon>Actinopterygii</taxon>
        <taxon>Neopterygii</taxon>
        <taxon>Teleostei</taxon>
        <taxon>Protacanthopterygii</taxon>
        <taxon>Salmoniformes</taxon>
        <taxon>Salmonidae</taxon>
        <taxon>Salmoninae</taxon>
        <taxon>Hucho</taxon>
    </lineage>
</organism>
<dbReference type="SUPFAM" id="SSF53335">
    <property type="entry name" value="S-adenosyl-L-methionine-dependent methyltransferases"/>
    <property type="match status" value="1"/>
</dbReference>
<evidence type="ECO:0000256" key="6">
    <source>
        <dbReference type="PIRNR" id="PIRNR037755"/>
    </source>
</evidence>
<reference evidence="7" key="2">
    <citation type="submission" date="2025-08" db="UniProtKB">
        <authorList>
            <consortium name="Ensembl"/>
        </authorList>
    </citation>
    <scope>IDENTIFICATION</scope>
</reference>
<dbReference type="Proteomes" id="UP000314982">
    <property type="component" value="Unassembled WGS sequence"/>
</dbReference>